<organism evidence="1">
    <name type="scientific">marine sediment metagenome</name>
    <dbReference type="NCBI Taxonomy" id="412755"/>
    <lineage>
        <taxon>unclassified sequences</taxon>
        <taxon>metagenomes</taxon>
        <taxon>ecological metagenomes</taxon>
    </lineage>
</organism>
<dbReference type="EMBL" id="BARS01040161">
    <property type="protein sequence ID" value="GAG32704.1"/>
    <property type="molecule type" value="Genomic_DNA"/>
</dbReference>
<feature type="non-terminal residue" evidence="1">
    <location>
        <position position="52"/>
    </location>
</feature>
<name>X0WNZ6_9ZZZZ</name>
<protein>
    <submittedName>
        <fullName evidence="1">Uncharacterized protein</fullName>
    </submittedName>
</protein>
<gene>
    <name evidence="1" type="ORF">S01H1_61265</name>
</gene>
<sequence>MMVVDGGSRLDNSATVAHHRGIPNRAYRGRRVPMLSPYTVLDLTDDRGELAA</sequence>
<accession>X0WNZ6</accession>
<reference evidence="1" key="1">
    <citation type="journal article" date="2014" name="Front. Microbiol.">
        <title>High frequency of phylogenetically diverse reductive dehalogenase-homologous genes in deep subseafloor sedimentary metagenomes.</title>
        <authorList>
            <person name="Kawai M."/>
            <person name="Futagami T."/>
            <person name="Toyoda A."/>
            <person name="Takaki Y."/>
            <person name="Nishi S."/>
            <person name="Hori S."/>
            <person name="Arai W."/>
            <person name="Tsubouchi T."/>
            <person name="Morono Y."/>
            <person name="Uchiyama I."/>
            <person name="Ito T."/>
            <person name="Fujiyama A."/>
            <person name="Inagaki F."/>
            <person name="Takami H."/>
        </authorList>
    </citation>
    <scope>NUCLEOTIDE SEQUENCE</scope>
    <source>
        <strain evidence="1">Expedition CK06-06</strain>
    </source>
</reference>
<dbReference type="AlphaFoldDB" id="X0WNZ6"/>
<comment type="caution">
    <text evidence="1">The sequence shown here is derived from an EMBL/GenBank/DDBJ whole genome shotgun (WGS) entry which is preliminary data.</text>
</comment>
<evidence type="ECO:0000313" key="1">
    <source>
        <dbReference type="EMBL" id="GAG32704.1"/>
    </source>
</evidence>
<proteinExistence type="predicted"/>